<reference evidence="1" key="1">
    <citation type="submission" date="2019-04" db="EMBL/GenBank/DDBJ databases">
        <title>Microbes associate with the intestines of laboratory mice.</title>
        <authorList>
            <person name="Navarre W."/>
            <person name="Wong E."/>
            <person name="Huang K."/>
            <person name="Tropini C."/>
            <person name="Ng K."/>
            <person name="Yu B."/>
        </authorList>
    </citation>
    <scope>NUCLEOTIDE SEQUENCE</scope>
    <source>
        <strain evidence="1">NM01_1-7b</strain>
    </source>
</reference>
<keyword evidence="2" id="KW-1185">Reference proteome</keyword>
<comment type="caution">
    <text evidence="1">The sequence shown here is derived from an EMBL/GenBank/DDBJ whole genome shotgun (WGS) entry which is preliminary data.</text>
</comment>
<dbReference type="Proteomes" id="UP000304953">
    <property type="component" value="Unassembled WGS sequence"/>
</dbReference>
<dbReference type="EMBL" id="SRYA01000075">
    <property type="protein sequence ID" value="TGY90983.1"/>
    <property type="molecule type" value="Genomic_DNA"/>
</dbReference>
<gene>
    <name evidence="1" type="ORF">E5329_23365</name>
</gene>
<evidence type="ECO:0000313" key="1">
    <source>
        <dbReference type="EMBL" id="TGY90983.1"/>
    </source>
</evidence>
<proteinExistence type="predicted"/>
<protein>
    <submittedName>
        <fullName evidence="1">Uncharacterized protein</fullName>
    </submittedName>
</protein>
<organism evidence="1 2">
    <name type="scientific">Petralouisia muris</name>
    <dbReference type="NCBI Taxonomy" id="3032872"/>
    <lineage>
        <taxon>Bacteria</taxon>
        <taxon>Bacillati</taxon>
        <taxon>Bacillota</taxon>
        <taxon>Clostridia</taxon>
        <taxon>Lachnospirales</taxon>
        <taxon>Lachnospiraceae</taxon>
        <taxon>Petralouisia</taxon>
    </lineage>
</organism>
<accession>A0AC61RPQ6</accession>
<evidence type="ECO:0000313" key="2">
    <source>
        <dbReference type="Proteomes" id="UP000304953"/>
    </source>
</evidence>
<name>A0AC61RPQ6_9FIRM</name>
<sequence>MKNEQESINGYFNKLKIATLGPEGTCSERAAIYYANKNNVKYKTILCDTFETAIKKLMFEIVDIVIIPSAYRELAEIVFENMDHIELSDVFLYSTPGLVIATGYEDVSINEIKTMATHSSPSILAQKSCPNAKLIYCSSNSTSALKVVNGDVDACVTTRICVEMNNLHIVKDFGEVPMGWNVFKKNNNNRKRIKNANN</sequence>